<gene>
    <name evidence="3" type="ORF">VOI32_21610</name>
</gene>
<dbReference type="PROSITE" id="PS51257">
    <property type="entry name" value="PROKAR_LIPOPROTEIN"/>
    <property type="match status" value="1"/>
</dbReference>
<accession>A0ABV0E006</accession>
<evidence type="ECO:0008006" key="5">
    <source>
        <dbReference type="Google" id="ProtNLM"/>
    </source>
</evidence>
<evidence type="ECO:0000256" key="2">
    <source>
        <dbReference type="SAM" id="SignalP"/>
    </source>
</evidence>
<name>A0ABV0E006_9BURK</name>
<keyword evidence="4" id="KW-1185">Reference proteome</keyword>
<comment type="caution">
    <text evidence="3">The sequence shown here is derived from an EMBL/GenBank/DDBJ whole genome shotgun (WGS) entry which is preliminary data.</text>
</comment>
<feature type="chain" id="PRO_5047064404" description="Lipoprotein" evidence="2">
    <location>
        <begin position="24"/>
        <end position="213"/>
    </location>
</feature>
<dbReference type="Proteomes" id="UP001462961">
    <property type="component" value="Unassembled WGS sequence"/>
</dbReference>
<reference evidence="3 4" key="1">
    <citation type="submission" date="2024-01" db="EMBL/GenBank/DDBJ databases">
        <title>The diversity of rhizobia nodulating Mimosa spp. in eleven states of Brazil covering several biomes is determined by host plant, location, and edaphic factors.</title>
        <authorList>
            <person name="Rouws L."/>
            <person name="Barauna A."/>
            <person name="Beukes C."/>
            <person name="De Faria S.M."/>
            <person name="Gross E."/>
            <person name="Dos Reis Junior F.B."/>
            <person name="Simon M."/>
            <person name="Maluk M."/>
            <person name="Odee D.W."/>
            <person name="Kenicer G."/>
            <person name="Young J.P.W."/>
            <person name="Reis V.M."/>
            <person name="Zilli J."/>
            <person name="James E.K."/>
        </authorList>
    </citation>
    <scope>NUCLEOTIDE SEQUENCE [LARGE SCALE GENOMIC DNA]</scope>
    <source>
        <strain evidence="3 4">JHI1651</strain>
    </source>
</reference>
<evidence type="ECO:0000256" key="1">
    <source>
        <dbReference type="SAM" id="MobiDB-lite"/>
    </source>
</evidence>
<feature type="region of interest" description="Disordered" evidence="1">
    <location>
        <begin position="185"/>
        <end position="213"/>
    </location>
</feature>
<evidence type="ECO:0000313" key="3">
    <source>
        <dbReference type="EMBL" id="MEO1756527.1"/>
    </source>
</evidence>
<sequence length="213" mass="23138">MYLESHRAAAALFTVAVIVSVSACTFVQPAHHVTETSPSYDPAVSSRIRFLTGNGTKSTSFRPNSVCYRSAWENDPDAVRVDDGYLAAWKYSSHSVTIGMSSSPRPFMRVEGLNFKDMIKEYVVEAGKPLTISSNVQSSTGTVSYSCSPPAMTFTPVAGQDYDVFQDSNGRQCWLSARRIDGHGMDEPVKLSPASKCPEDDAVRAARPVKTGP</sequence>
<organism evidence="3 4">
    <name type="scientific">Paraburkholderia caribensis</name>
    <dbReference type="NCBI Taxonomy" id="75105"/>
    <lineage>
        <taxon>Bacteria</taxon>
        <taxon>Pseudomonadati</taxon>
        <taxon>Pseudomonadota</taxon>
        <taxon>Betaproteobacteria</taxon>
        <taxon>Burkholderiales</taxon>
        <taxon>Burkholderiaceae</taxon>
        <taxon>Paraburkholderia</taxon>
    </lineage>
</organism>
<proteinExistence type="predicted"/>
<keyword evidence="2" id="KW-0732">Signal</keyword>
<evidence type="ECO:0000313" key="4">
    <source>
        <dbReference type="Proteomes" id="UP001462961"/>
    </source>
</evidence>
<protein>
    <recommendedName>
        <fullName evidence="5">Lipoprotein</fullName>
    </recommendedName>
</protein>
<feature type="signal peptide" evidence="2">
    <location>
        <begin position="1"/>
        <end position="23"/>
    </location>
</feature>
<dbReference type="EMBL" id="JAYLVJ010000027">
    <property type="protein sequence ID" value="MEO1756527.1"/>
    <property type="molecule type" value="Genomic_DNA"/>
</dbReference>
<dbReference type="RefSeq" id="WP_224099858.1">
    <property type="nucleotide sequence ID" value="NZ_CADFFM010000006.1"/>
</dbReference>